<evidence type="ECO:0000256" key="3">
    <source>
        <dbReference type="PIRSR" id="PIRSR603782-2"/>
    </source>
</evidence>
<reference evidence="4 5" key="1">
    <citation type="submission" date="2019-09" db="EMBL/GenBank/DDBJ databases">
        <authorList>
            <person name="Chandra G."/>
            <person name="Truman W A."/>
        </authorList>
    </citation>
    <scope>NUCLEOTIDE SEQUENCE [LARGE SCALE GENOMIC DNA]</scope>
    <source>
        <strain evidence="4">PS928</strain>
    </source>
</reference>
<dbReference type="PROSITE" id="PS51257">
    <property type="entry name" value="PROKAR_LIPOPROTEIN"/>
    <property type="match status" value="1"/>
</dbReference>
<keyword evidence="2" id="KW-0479">Metal-binding</keyword>
<feature type="binding site" evidence="2">
    <location>
        <position position="81"/>
    </location>
    <ligand>
        <name>Cu cation</name>
        <dbReference type="ChEBI" id="CHEBI:23378"/>
    </ligand>
</feature>
<dbReference type="InterPro" id="IPR003782">
    <property type="entry name" value="SCO1/SenC"/>
</dbReference>
<dbReference type="InterPro" id="IPR036249">
    <property type="entry name" value="Thioredoxin-like_sf"/>
</dbReference>
<name>A0A5E7VCN8_PSEFL</name>
<keyword evidence="2" id="KW-0186">Copper</keyword>
<dbReference type="EMBL" id="CABVJF010000025">
    <property type="protein sequence ID" value="VVQ21521.1"/>
    <property type="molecule type" value="Genomic_DNA"/>
</dbReference>
<feature type="binding site" evidence="2">
    <location>
        <position position="77"/>
    </location>
    <ligand>
        <name>Cu cation</name>
        <dbReference type="ChEBI" id="CHEBI:23378"/>
    </ligand>
</feature>
<evidence type="ECO:0000256" key="1">
    <source>
        <dbReference type="ARBA" id="ARBA00010996"/>
    </source>
</evidence>
<dbReference type="Pfam" id="PF02630">
    <property type="entry name" value="SCO1-SenC"/>
    <property type="match status" value="1"/>
</dbReference>
<dbReference type="RefSeq" id="WP_191625305.1">
    <property type="nucleotide sequence ID" value="NZ_CABVJF010000025.1"/>
</dbReference>
<dbReference type="PANTHER" id="PTHR12151:SF25">
    <property type="entry name" value="LINALOOL DEHYDRATASE_ISOMERASE DOMAIN-CONTAINING PROTEIN"/>
    <property type="match status" value="1"/>
</dbReference>
<evidence type="ECO:0000313" key="4">
    <source>
        <dbReference type="EMBL" id="VVQ21521.1"/>
    </source>
</evidence>
<dbReference type="Proteomes" id="UP000381378">
    <property type="component" value="Unassembled WGS sequence"/>
</dbReference>
<dbReference type="Gene3D" id="3.40.30.10">
    <property type="entry name" value="Glutaredoxin"/>
    <property type="match status" value="1"/>
</dbReference>
<feature type="binding site" evidence="2">
    <location>
        <position position="164"/>
    </location>
    <ligand>
        <name>Cu cation</name>
        <dbReference type="ChEBI" id="CHEBI:23378"/>
    </ligand>
</feature>
<dbReference type="SUPFAM" id="SSF52833">
    <property type="entry name" value="Thioredoxin-like"/>
    <property type="match status" value="1"/>
</dbReference>
<accession>A0A5E7VCN8</accession>
<dbReference type="GO" id="GO:0046872">
    <property type="term" value="F:metal ion binding"/>
    <property type="evidence" value="ECO:0007669"/>
    <property type="project" value="UniProtKB-KW"/>
</dbReference>
<protein>
    <recommendedName>
        <fullName evidence="6">SCO family protein</fullName>
    </recommendedName>
</protein>
<dbReference type="PANTHER" id="PTHR12151">
    <property type="entry name" value="ELECTRON TRANSPORT PROTIN SCO1/SENC FAMILY MEMBER"/>
    <property type="match status" value="1"/>
</dbReference>
<feature type="disulfide bond" description="Redox-active" evidence="3">
    <location>
        <begin position="77"/>
        <end position="81"/>
    </location>
</feature>
<evidence type="ECO:0008006" key="6">
    <source>
        <dbReference type="Google" id="ProtNLM"/>
    </source>
</evidence>
<proteinExistence type="inferred from homology"/>
<sequence>MSVLLTRRKVVAGMGLLGLSILTGCDSRVELSYKYGKDLSNQILGRTFKLKDTAGDVRMLSSYRGMMPMVFFGFTQCPAVCPTALARAVKIKKLMGKDGDRLQVIFITLDPERDTPAVLDAYVKTFDPSFVALYGTLEETAATAKEFGVFYEKVPSGSTYTLSHTATSYVYDSRGTLRLGLSHSLSAQECAEDLLTVMEVC</sequence>
<dbReference type="AlphaFoldDB" id="A0A5E7VCN8"/>
<evidence type="ECO:0000256" key="2">
    <source>
        <dbReference type="PIRSR" id="PIRSR603782-1"/>
    </source>
</evidence>
<gene>
    <name evidence="4" type="ORF">PS928_05182</name>
</gene>
<comment type="similarity">
    <text evidence="1">Belongs to the SCO1/2 family.</text>
</comment>
<dbReference type="CDD" id="cd02968">
    <property type="entry name" value="SCO"/>
    <property type="match status" value="1"/>
</dbReference>
<keyword evidence="3" id="KW-1015">Disulfide bond</keyword>
<evidence type="ECO:0000313" key="5">
    <source>
        <dbReference type="Proteomes" id="UP000381378"/>
    </source>
</evidence>
<organism evidence="4 5">
    <name type="scientific">Pseudomonas fluorescens</name>
    <dbReference type="NCBI Taxonomy" id="294"/>
    <lineage>
        <taxon>Bacteria</taxon>
        <taxon>Pseudomonadati</taxon>
        <taxon>Pseudomonadota</taxon>
        <taxon>Gammaproteobacteria</taxon>
        <taxon>Pseudomonadales</taxon>
        <taxon>Pseudomonadaceae</taxon>
        <taxon>Pseudomonas</taxon>
    </lineage>
</organism>